<gene>
    <name evidence="7" type="ORF">LX70_00198</name>
</gene>
<keyword evidence="8" id="KW-1185">Reference proteome</keyword>
<reference evidence="7 8" key="1">
    <citation type="submission" date="2018-02" db="EMBL/GenBank/DDBJ databases">
        <title>Genomic Encyclopedia of Archaeal and Bacterial Type Strains, Phase II (KMG-II): from individual species to whole genera.</title>
        <authorList>
            <person name="Goeker M."/>
        </authorList>
    </citation>
    <scope>NUCLEOTIDE SEQUENCE [LARGE SCALE GENOMIC DNA]</scope>
    <source>
        <strain evidence="7 8">DSM 18921</strain>
    </source>
</reference>
<accession>A0A2S8SC64</accession>
<dbReference type="InterPro" id="IPR037138">
    <property type="entry name" value="His_deacetylse_dom_sf"/>
</dbReference>
<evidence type="ECO:0000313" key="7">
    <source>
        <dbReference type="EMBL" id="PQV58386.1"/>
    </source>
</evidence>
<proteinExistence type="inferred from homology"/>
<feature type="domain" description="Histone deacetylase" evidence="6">
    <location>
        <begin position="28"/>
        <end position="337"/>
    </location>
</feature>
<dbReference type="PANTHER" id="PTHR10625:SF17">
    <property type="entry name" value="HISTONE DEACETYLASE 8"/>
    <property type="match status" value="1"/>
</dbReference>
<dbReference type="PRINTS" id="PR01270">
    <property type="entry name" value="HDASUPER"/>
</dbReference>
<keyword evidence="3" id="KW-0479">Metal-binding</keyword>
<evidence type="ECO:0000256" key="3">
    <source>
        <dbReference type="ARBA" id="ARBA00022723"/>
    </source>
</evidence>
<comment type="cofactor">
    <cofactor evidence="1">
        <name>Zn(2+)</name>
        <dbReference type="ChEBI" id="CHEBI:29105"/>
    </cofactor>
</comment>
<dbReference type="CDD" id="cd10001">
    <property type="entry name" value="HDAC_classII_APAH"/>
    <property type="match status" value="1"/>
</dbReference>
<dbReference type="SUPFAM" id="SSF52768">
    <property type="entry name" value="Arginase/deacetylase"/>
    <property type="match status" value="1"/>
</dbReference>
<dbReference type="GO" id="GO:0004407">
    <property type="term" value="F:histone deacetylase activity"/>
    <property type="evidence" value="ECO:0007669"/>
    <property type="project" value="TreeGrafter"/>
</dbReference>
<keyword evidence="4" id="KW-0378">Hydrolase</keyword>
<dbReference type="OrthoDB" id="9808367at2"/>
<dbReference type="PANTHER" id="PTHR10625">
    <property type="entry name" value="HISTONE DEACETYLASE HDAC1-RELATED"/>
    <property type="match status" value="1"/>
</dbReference>
<dbReference type="AlphaFoldDB" id="A0A2S8SC64"/>
<dbReference type="GO" id="GO:0040029">
    <property type="term" value="P:epigenetic regulation of gene expression"/>
    <property type="evidence" value="ECO:0007669"/>
    <property type="project" value="TreeGrafter"/>
</dbReference>
<evidence type="ECO:0000256" key="1">
    <source>
        <dbReference type="ARBA" id="ARBA00001947"/>
    </source>
</evidence>
<protein>
    <submittedName>
        <fullName evidence="7">Acetoin utilization deacetylase AcuC-like enzyme</fullName>
    </submittedName>
</protein>
<comment type="similarity">
    <text evidence="2">Belongs to the histone deacetylase family.</text>
</comment>
<dbReference type="EMBL" id="PVEP01000001">
    <property type="protein sequence ID" value="PQV58386.1"/>
    <property type="molecule type" value="Genomic_DNA"/>
</dbReference>
<organism evidence="7 8">
    <name type="scientific">Albidovulum denitrificans</name>
    <dbReference type="NCBI Taxonomy" id="404881"/>
    <lineage>
        <taxon>Bacteria</taxon>
        <taxon>Pseudomonadati</taxon>
        <taxon>Pseudomonadota</taxon>
        <taxon>Alphaproteobacteria</taxon>
        <taxon>Rhodobacterales</taxon>
        <taxon>Paracoccaceae</taxon>
        <taxon>Albidovulum</taxon>
    </lineage>
</organism>
<sequence>MKTFFSEEHRRHFPQAELSGGQFVTPYERPSRVEYVLARLKERGMTDIVAPGAPDMAAIRALCAPDYLDFLENAWAEWKAEGMAGEIIAANFPARRMQAGRPPRNIDGKVGYYALASETAMTGGTWAAALSSAASAQAAQAHVAGGAKSAFALCRPPGHHATADMYGGYCFINNAALVAEAFRRDGAGRVAILDIDFHHGNGTQDIFYDRGDIFFASLHGAPEDAFPYFLGFADETGVGAGEGTTANYPMLPGTGYGPWSAALDDAIARIRAFGAEALVVSLGVDAYKDDPISFFKLDSPDFMDAGRRIGTLGLPTVFCMEGGYAIEAVGVNAVNVLEGYQDA</sequence>
<dbReference type="InterPro" id="IPR023801">
    <property type="entry name" value="His_deacetylse_dom"/>
</dbReference>
<evidence type="ECO:0000256" key="4">
    <source>
        <dbReference type="ARBA" id="ARBA00022801"/>
    </source>
</evidence>
<dbReference type="Pfam" id="PF00850">
    <property type="entry name" value="Hist_deacetyl"/>
    <property type="match status" value="1"/>
</dbReference>
<comment type="caution">
    <text evidence="7">The sequence shown here is derived from an EMBL/GenBank/DDBJ whole genome shotgun (WGS) entry which is preliminary data.</text>
</comment>
<keyword evidence="5" id="KW-0862">Zinc</keyword>
<dbReference type="Proteomes" id="UP000238338">
    <property type="component" value="Unassembled WGS sequence"/>
</dbReference>
<dbReference type="RefSeq" id="WP_105513531.1">
    <property type="nucleotide sequence ID" value="NZ_PVEP01000001.1"/>
</dbReference>
<dbReference type="Gene3D" id="3.40.800.20">
    <property type="entry name" value="Histone deacetylase domain"/>
    <property type="match status" value="1"/>
</dbReference>
<dbReference type="GO" id="GO:0046872">
    <property type="term" value="F:metal ion binding"/>
    <property type="evidence" value="ECO:0007669"/>
    <property type="project" value="UniProtKB-KW"/>
</dbReference>
<dbReference type="InterPro" id="IPR000286">
    <property type="entry name" value="HDACs"/>
</dbReference>
<dbReference type="GO" id="GO:0016787">
    <property type="term" value="F:hydrolase activity"/>
    <property type="evidence" value="ECO:0007669"/>
    <property type="project" value="UniProtKB-KW"/>
</dbReference>
<dbReference type="InterPro" id="IPR023696">
    <property type="entry name" value="Ureohydrolase_dom_sf"/>
</dbReference>
<name>A0A2S8SC64_9RHOB</name>
<evidence type="ECO:0000259" key="6">
    <source>
        <dbReference type="Pfam" id="PF00850"/>
    </source>
</evidence>
<evidence type="ECO:0000313" key="8">
    <source>
        <dbReference type="Proteomes" id="UP000238338"/>
    </source>
</evidence>
<evidence type="ECO:0000256" key="5">
    <source>
        <dbReference type="ARBA" id="ARBA00022833"/>
    </source>
</evidence>
<evidence type="ECO:0000256" key="2">
    <source>
        <dbReference type="ARBA" id="ARBA00005947"/>
    </source>
</evidence>